<name>A0AAE0MJP9_9PEZI</name>
<protein>
    <submittedName>
        <fullName evidence="2">Uncharacterized protein</fullName>
    </submittedName>
</protein>
<feature type="compositionally biased region" description="Polar residues" evidence="1">
    <location>
        <begin position="30"/>
        <end position="42"/>
    </location>
</feature>
<dbReference type="EMBL" id="JAUEPO010000001">
    <property type="protein sequence ID" value="KAK3335101.1"/>
    <property type="molecule type" value="Genomic_DNA"/>
</dbReference>
<gene>
    <name evidence="2" type="ORF">B0T19DRAFT_8</name>
</gene>
<comment type="caution">
    <text evidence="2">The sequence shown here is derived from an EMBL/GenBank/DDBJ whole genome shotgun (WGS) entry which is preliminary data.</text>
</comment>
<sequence>MAFPPTPVSQPSQPQPAPPTISSISPPQPNTLNRLHRPQSQLPQPHTPSRSQSQSQSQSQPQPPTSPPTAQNLQAARYARTGVRPPPKMDNRRRFKAFIDRINRRQWELVGDGVHSRLTYNTHDTSLYELIQHLKHEFAPRTNVTLEIVIILGGTESDADTDPDHKSPVAARLRVKTILVQGPYLASSPRKKFEYARHMVAHFTRNKISSITDISAPTHTHPSTAPITPPPALRPPPPRVSIDIHAFFAAYISTINSSRGAPDALAPFCNPAGVVHNGVKLSVDRYSRLIGEAFEAIDGLEFEAQMVLVDEAAQQMAALIEFTGVPVKPFGGAVPPGGDRLVRFVEIVFYWLEQGRISDVLSLVDLDSYREQLS</sequence>
<dbReference type="GO" id="GO:0030638">
    <property type="term" value="P:polyketide metabolic process"/>
    <property type="evidence" value="ECO:0007669"/>
    <property type="project" value="InterPro"/>
</dbReference>
<feature type="compositionally biased region" description="Low complexity" evidence="1">
    <location>
        <begin position="43"/>
        <end position="60"/>
    </location>
</feature>
<dbReference type="Gene3D" id="3.10.450.50">
    <property type="match status" value="2"/>
</dbReference>
<evidence type="ECO:0000313" key="3">
    <source>
        <dbReference type="Proteomes" id="UP001286456"/>
    </source>
</evidence>
<reference evidence="2" key="2">
    <citation type="submission" date="2023-06" db="EMBL/GenBank/DDBJ databases">
        <authorList>
            <consortium name="Lawrence Berkeley National Laboratory"/>
            <person name="Haridas S."/>
            <person name="Hensen N."/>
            <person name="Bonometti L."/>
            <person name="Westerberg I."/>
            <person name="Brannstrom I.O."/>
            <person name="Guillou S."/>
            <person name="Cros-Aarteil S."/>
            <person name="Calhoun S."/>
            <person name="Kuo A."/>
            <person name="Mondo S."/>
            <person name="Pangilinan J."/>
            <person name="Riley R."/>
            <person name="Labutti K."/>
            <person name="Andreopoulos B."/>
            <person name="Lipzen A."/>
            <person name="Chen C."/>
            <person name="Yanf M."/>
            <person name="Daum C."/>
            <person name="Ng V."/>
            <person name="Clum A."/>
            <person name="Steindorff A."/>
            <person name="Ohm R."/>
            <person name="Martin F."/>
            <person name="Silar P."/>
            <person name="Natvig D."/>
            <person name="Lalanne C."/>
            <person name="Gautier V."/>
            <person name="Ament-Velasquez S.L."/>
            <person name="Kruys A."/>
            <person name="Hutchinson M.I."/>
            <person name="Powell A.J."/>
            <person name="Barry K."/>
            <person name="Miller A.N."/>
            <person name="Grigoriev I.V."/>
            <person name="Debuchy R."/>
            <person name="Gladieux P."/>
            <person name="Thoren M.H."/>
            <person name="Johannesson H."/>
        </authorList>
    </citation>
    <scope>NUCLEOTIDE SEQUENCE</scope>
    <source>
        <strain evidence="2">SMH4131-1</strain>
    </source>
</reference>
<evidence type="ECO:0000256" key="1">
    <source>
        <dbReference type="SAM" id="MobiDB-lite"/>
    </source>
</evidence>
<dbReference type="Pfam" id="PF07366">
    <property type="entry name" value="SnoaL"/>
    <property type="match status" value="1"/>
</dbReference>
<organism evidence="2 3">
    <name type="scientific">Cercophora scortea</name>
    <dbReference type="NCBI Taxonomy" id="314031"/>
    <lineage>
        <taxon>Eukaryota</taxon>
        <taxon>Fungi</taxon>
        <taxon>Dikarya</taxon>
        <taxon>Ascomycota</taxon>
        <taxon>Pezizomycotina</taxon>
        <taxon>Sordariomycetes</taxon>
        <taxon>Sordariomycetidae</taxon>
        <taxon>Sordariales</taxon>
        <taxon>Lasiosphaeriaceae</taxon>
        <taxon>Cercophora</taxon>
    </lineage>
</organism>
<proteinExistence type="predicted"/>
<dbReference type="InterPro" id="IPR009959">
    <property type="entry name" value="Cyclase_SnoaL-like"/>
</dbReference>
<dbReference type="InterPro" id="IPR032710">
    <property type="entry name" value="NTF2-like_dom_sf"/>
</dbReference>
<feature type="region of interest" description="Disordered" evidence="1">
    <location>
        <begin position="1"/>
        <end position="72"/>
    </location>
</feature>
<reference evidence="2" key="1">
    <citation type="journal article" date="2023" name="Mol. Phylogenet. Evol.">
        <title>Genome-scale phylogeny and comparative genomics of the fungal order Sordariales.</title>
        <authorList>
            <person name="Hensen N."/>
            <person name="Bonometti L."/>
            <person name="Westerberg I."/>
            <person name="Brannstrom I.O."/>
            <person name="Guillou S."/>
            <person name="Cros-Aarteil S."/>
            <person name="Calhoun S."/>
            <person name="Haridas S."/>
            <person name="Kuo A."/>
            <person name="Mondo S."/>
            <person name="Pangilinan J."/>
            <person name="Riley R."/>
            <person name="LaButti K."/>
            <person name="Andreopoulos B."/>
            <person name="Lipzen A."/>
            <person name="Chen C."/>
            <person name="Yan M."/>
            <person name="Daum C."/>
            <person name="Ng V."/>
            <person name="Clum A."/>
            <person name="Steindorff A."/>
            <person name="Ohm R.A."/>
            <person name="Martin F."/>
            <person name="Silar P."/>
            <person name="Natvig D.O."/>
            <person name="Lalanne C."/>
            <person name="Gautier V."/>
            <person name="Ament-Velasquez S.L."/>
            <person name="Kruys A."/>
            <person name="Hutchinson M.I."/>
            <person name="Powell A.J."/>
            <person name="Barry K."/>
            <person name="Miller A.N."/>
            <person name="Grigoriev I.V."/>
            <person name="Debuchy R."/>
            <person name="Gladieux P."/>
            <person name="Hiltunen Thoren M."/>
            <person name="Johannesson H."/>
        </authorList>
    </citation>
    <scope>NUCLEOTIDE SEQUENCE</scope>
    <source>
        <strain evidence="2">SMH4131-1</strain>
    </source>
</reference>
<accession>A0AAE0MJP9</accession>
<dbReference type="AlphaFoldDB" id="A0AAE0MJP9"/>
<keyword evidence="3" id="KW-1185">Reference proteome</keyword>
<evidence type="ECO:0000313" key="2">
    <source>
        <dbReference type="EMBL" id="KAK3335101.1"/>
    </source>
</evidence>
<feature type="compositionally biased region" description="Pro residues" evidence="1">
    <location>
        <begin position="1"/>
        <end position="19"/>
    </location>
</feature>
<dbReference type="SUPFAM" id="SSF54427">
    <property type="entry name" value="NTF2-like"/>
    <property type="match status" value="1"/>
</dbReference>
<dbReference type="Proteomes" id="UP001286456">
    <property type="component" value="Unassembled WGS sequence"/>
</dbReference>